<dbReference type="EMBL" id="QLLK01000007">
    <property type="protein sequence ID" value="RAI88310.1"/>
    <property type="molecule type" value="Genomic_DNA"/>
</dbReference>
<reference evidence="1 2" key="1">
    <citation type="submission" date="2018-06" db="EMBL/GenBank/DDBJ databases">
        <title>Genomic Encyclopedia of Archaeal and Bacterial Type Strains, Phase II (KMG-II): from individual species to whole genera.</title>
        <authorList>
            <person name="Goeker M."/>
        </authorList>
    </citation>
    <scope>NUCLEOTIDE SEQUENCE [LARGE SCALE GENOMIC DNA]</scope>
    <source>
        <strain evidence="1 2">DSM 23446</strain>
    </source>
</reference>
<protein>
    <submittedName>
        <fullName evidence="1">Uncharacterized protein</fullName>
    </submittedName>
</protein>
<gene>
    <name evidence="1" type="ORF">LV83_02610</name>
</gene>
<dbReference type="AlphaFoldDB" id="A0A327P7S6"/>
<name>A0A327P7S6_9BACT</name>
<organism evidence="1 2">
    <name type="scientific">Algoriphagus yeomjeoni</name>
    <dbReference type="NCBI Taxonomy" id="291403"/>
    <lineage>
        <taxon>Bacteria</taxon>
        <taxon>Pseudomonadati</taxon>
        <taxon>Bacteroidota</taxon>
        <taxon>Cytophagia</taxon>
        <taxon>Cytophagales</taxon>
        <taxon>Cyclobacteriaceae</taxon>
        <taxon>Algoriphagus</taxon>
    </lineage>
</organism>
<comment type="caution">
    <text evidence="1">The sequence shown here is derived from an EMBL/GenBank/DDBJ whole genome shotgun (WGS) entry which is preliminary data.</text>
</comment>
<sequence>MNILRNSRRSFIIKSALLAGVFSCIKYGAFASLADRKRKLHVRVFHGNSSFEAVQNTFNKNLLRSSPNIFVGNGSIWCSKEGSELVRNTKNDFKFSSHFFGSRPIDTYESNIKNKGSINSTLVLDGNLPSRSIAQYELVKNSGLTIGLMRIGFFNSSQSQGETINKMNEVSWMLKNTKGCDLIYCLTDCPKQIFPYFSAKELAENSRCIDHFFVNSPSSKGNKLFVLRNQEGGQVLLSQKNKKDESLDVVEVGGADRFSIYQLK</sequence>
<keyword evidence="2" id="KW-1185">Reference proteome</keyword>
<evidence type="ECO:0000313" key="1">
    <source>
        <dbReference type="EMBL" id="RAI88310.1"/>
    </source>
</evidence>
<dbReference type="Proteomes" id="UP000249610">
    <property type="component" value="Unassembled WGS sequence"/>
</dbReference>
<accession>A0A327P7S6</accession>
<proteinExistence type="predicted"/>
<evidence type="ECO:0000313" key="2">
    <source>
        <dbReference type="Proteomes" id="UP000249610"/>
    </source>
</evidence>